<dbReference type="RefSeq" id="WP_242381741.1">
    <property type="nucleotide sequence ID" value="NZ_JAKRKC020000002.1"/>
</dbReference>
<reference evidence="1 2" key="1">
    <citation type="submission" date="2022-04" db="EMBL/GenBank/DDBJ databases">
        <title>Genome draft of Actinomadura sp. ATCC 31491.</title>
        <authorList>
            <person name="Shi X."/>
            <person name="Du Y."/>
        </authorList>
    </citation>
    <scope>NUCLEOTIDE SEQUENCE [LARGE SCALE GENOMIC DNA]</scope>
    <source>
        <strain evidence="1 2">ATCC 31491</strain>
    </source>
</reference>
<comment type="caution">
    <text evidence="1">The sequence shown here is derived from an EMBL/GenBank/DDBJ whole genome shotgun (WGS) entry which is preliminary data.</text>
</comment>
<dbReference type="EMBL" id="JAKRKC020000002">
    <property type="protein sequence ID" value="MCK2218740.1"/>
    <property type="molecule type" value="Genomic_DNA"/>
</dbReference>
<name>A0ABT0G2D7_9ACTN</name>
<organism evidence="1 2">
    <name type="scientific">Actinomadura luzonensis</name>
    <dbReference type="NCBI Taxonomy" id="2805427"/>
    <lineage>
        <taxon>Bacteria</taxon>
        <taxon>Bacillati</taxon>
        <taxon>Actinomycetota</taxon>
        <taxon>Actinomycetes</taxon>
        <taxon>Streptosporangiales</taxon>
        <taxon>Thermomonosporaceae</taxon>
        <taxon>Actinomadura</taxon>
    </lineage>
</organism>
<sequence length="300" mass="32410">MNLNPSTRIRKRATAPAALAAALAVGAAALSGPAAATPPQGAYWHTRELTETVLPWTFGPKSDTYLLVQRRVFEEWHAPGGRWWYGVRDLGVAPRTAADRKAWQRDGSPGTWRETTDGRSVKLSARPARGTLREQPARDEYLLGGQRLTYDEVQRLPADPDRLKAWLTEAARTSRVPDESVGAWLAGVLPELLHSLPAPQEVRAAAYRALLTLPGVRADGAAEDGLGRPGTAVVTSRTDGKGAGATVVRLRLVVDTGRMTLLAREQKLTHGGEVLWPKTYVATMAEAGWTNTPPVVPALP</sequence>
<proteinExistence type="predicted"/>
<accession>A0ABT0G2D7</accession>
<gene>
    <name evidence="1" type="ORF">MF672_033840</name>
</gene>
<keyword evidence="2" id="KW-1185">Reference proteome</keyword>
<dbReference type="Proteomes" id="UP001317259">
    <property type="component" value="Unassembled WGS sequence"/>
</dbReference>
<evidence type="ECO:0008006" key="3">
    <source>
        <dbReference type="Google" id="ProtNLM"/>
    </source>
</evidence>
<evidence type="ECO:0000313" key="1">
    <source>
        <dbReference type="EMBL" id="MCK2218740.1"/>
    </source>
</evidence>
<protein>
    <recommendedName>
        <fullName evidence="3">CU044_5270 family protein</fullName>
    </recommendedName>
</protein>
<evidence type="ECO:0000313" key="2">
    <source>
        <dbReference type="Proteomes" id="UP001317259"/>
    </source>
</evidence>